<protein>
    <recommendedName>
        <fullName evidence="4">HdeD family acid-resistance protein</fullName>
    </recommendedName>
</protein>
<feature type="transmembrane region" description="Helical" evidence="1">
    <location>
        <begin position="76"/>
        <end position="98"/>
    </location>
</feature>
<keyword evidence="1" id="KW-1133">Transmembrane helix</keyword>
<dbReference type="EMBL" id="BAABCM010000012">
    <property type="protein sequence ID" value="GAA3840880.1"/>
    <property type="molecule type" value="Genomic_DNA"/>
</dbReference>
<keyword evidence="1" id="KW-0812">Transmembrane</keyword>
<feature type="transmembrane region" description="Helical" evidence="1">
    <location>
        <begin position="154"/>
        <end position="176"/>
    </location>
</feature>
<evidence type="ECO:0000313" key="3">
    <source>
        <dbReference type="Proteomes" id="UP001501624"/>
    </source>
</evidence>
<keyword evidence="3" id="KW-1185">Reference proteome</keyword>
<feature type="transmembrane region" description="Helical" evidence="1">
    <location>
        <begin position="104"/>
        <end position="123"/>
    </location>
</feature>
<evidence type="ECO:0000256" key="1">
    <source>
        <dbReference type="SAM" id="Phobius"/>
    </source>
</evidence>
<dbReference type="Proteomes" id="UP001501624">
    <property type="component" value="Unassembled WGS sequence"/>
</dbReference>
<reference evidence="3" key="1">
    <citation type="journal article" date="2019" name="Int. J. Syst. Evol. Microbiol.">
        <title>The Global Catalogue of Microorganisms (GCM) 10K type strain sequencing project: providing services to taxonomists for standard genome sequencing and annotation.</title>
        <authorList>
            <consortium name="The Broad Institute Genomics Platform"/>
            <consortium name="The Broad Institute Genome Sequencing Center for Infectious Disease"/>
            <person name="Wu L."/>
            <person name="Ma J."/>
        </authorList>
    </citation>
    <scope>NUCLEOTIDE SEQUENCE [LARGE SCALE GENOMIC DNA]</scope>
    <source>
        <strain evidence="3">JCM 17017</strain>
    </source>
</reference>
<gene>
    <name evidence="2" type="ORF">GCM10022380_68780</name>
</gene>
<dbReference type="RefSeq" id="WP_237339443.1">
    <property type="nucleotide sequence ID" value="NZ_BAABCM010000012.1"/>
</dbReference>
<organism evidence="2 3">
    <name type="scientific">Amycolatopsis tucumanensis</name>
    <dbReference type="NCBI Taxonomy" id="401106"/>
    <lineage>
        <taxon>Bacteria</taxon>
        <taxon>Bacillati</taxon>
        <taxon>Actinomycetota</taxon>
        <taxon>Actinomycetes</taxon>
        <taxon>Pseudonocardiales</taxon>
        <taxon>Pseudonocardiaceae</taxon>
        <taxon>Amycolatopsis</taxon>
    </lineage>
</organism>
<feature type="transmembrane region" description="Helical" evidence="1">
    <location>
        <begin position="128"/>
        <end position="148"/>
    </location>
</feature>
<comment type="caution">
    <text evidence="2">The sequence shown here is derived from an EMBL/GenBank/DDBJ whole genome shotgun (WGS) entry which is preliminary data.</text>
</comment>
<accession>A0ABP7JBZ9</accession>
<sequence>MITVSRISAGEAIGSLIAIVFGLVFVLVNSGGLAAPWPLVLRIAAAVVAVALFALLARRGKPVGGAGTTFFGRHRFWLIVAAEVVALFGGLFVINGVLGHGEAGVAWIAVVVGVHFVAMGRAFRLARFVTLGGAMTVLGVAGFVLAAVSASAAVIGLVAGVLSGFALFAAAGHALAPR</sequence>
<proteinExistence type="predicted"/>
<name>A0ABP7JBZ9_9PSEU</name>
<feature type="transmembrane region" description="Helical" evidence="1">
    <location>
        <begin position="12"/>
        <end position="33"/>
    </location>
</feature>
<evidence type="ECO:0000313" key="2">
    <source>
        <dbReference type="EMBL" id="GAA3840880.1"/>
    </source>
</evidence>
<feature type="transmembrane region" description="Helical" evidence="1">
    <location>
        <begin position="39"/>
        <end position="56"/>
    </location>
</feature>
<keyword evidence="1" id="KW-0472">Membrane</keyword>
<evidence type="ECO:0008006" key="4">
    <source>
        <dbReference type="Google" id="ProtNLM"/>
    </source>
</evidence>